<dbReference type="AlphaFoldDB" id="A0A248TNZ3"/>
<name>A0A248TNZ3_9BACI</name>
<dbReference type="InterPro" id="IPR011032">
    <property type="entry name" value="GroES-like_sf"/>
</dbReference>
<dbReference type="Proteomes" id="UP000215137">
    <property type="component" value="Chromosome"/>
</dbReference>
<protein>
    <submittedName>
        <fullName evidence="3">NADP-dependent oxidoreductase</fullName>
    </submittedName>
</protein>
<evidence type="ECO:0000313" key="4">
    <source>
        <dbReference type="Proteomes" id="UP000215137"/>
    </source>
</evidence>
<reference evidence="3 4" key="1">
    <citation type="submission" date="2017-08" db="EMBL/GenBank/DDBJ databases">
        <title>Complete Genome Sequence of Bacillus kochii Oregon-R-modENCODE STRAIN BDGP4, isolated from Drosophila melanogaster gut.</title>
        <authorList>
            <person name="Wan K.H."/>
            <person name="Yu C."/>
            <person name="Park S."/>
            <person name="Hammonds A.S."/>
            <person name="Booth B.W."/>
            <person name="Celniker S.E."/>
        </authorList>
    </citation>
    <scope>NUCLEOTIDE SEQUENCE [LARGE SCALE GENOMIC DNA]</scope>
    <source>
        <strain evidence="3 4">BDGP4</strain>
    </source>
</reference>
<dbReference type="CDD" id="cd05288">
    <property type="entry name" value="PGDH"/>
    <property type="match status" value="1"/>
</dbReference>
<dbReference type="PANTHER" id="PTHR43205">
    <property type="entry name" value="PROSTAGLANDIN REDUCTASE"/>
    <property type="match status" value="1"/>
</dbReference>
<dbReference type="OrthoDB" id="9805663at2"/>
<evidence type="ECO:0000256" key="1">
    <source>
        <dbReference type="ARBA" id="ARBA00023002"/>
    </source>
</evidence>
<dbReference type="InterPro" id="IPR013149">
    <property type="entry name" value="ADH-like_C"/>
</dbReference>
<gene>
    <name evidence="3" type="ORF">CKF48_22605</name>
</gene>
<dbReference type="Gene3D" id="3.40.50.720">
    <property type="entry name" value="NAD(P)-binding Rossmann-like Domain"/>
    <property type="match status" value="1"/>
</dbReference>
<sequence length="335" mass="36701">MGNRSILLVERPTGMPNDKNFELVESEELPRLNEGEVLIQTIYLSVDPYMRGRMSGRKSYIEPFALNEVLSGGIVGQVIESKDGNFKVGDYVEGRLGWSDYNVAKSHQVRKLNPSIAPISTALGIVGMPGLTAYFGLLDIGEPKEGETVVVSGAAGAVGSTVGQIAKLKGCKVIGIAGTEEKCQYLKEDLHFDEVINYKTDNIKDKVKQYTPDGVDIYFDNVGGDISDEVIKRINYKARIILCGQISSYNATEIEHGPRIQGLLVQKSALMKGFIVGDYANNHEEGLKQLGEWVNSGKLQYRENIVEGLENAPHAFIGLFKGDNLGKQLVKVSDD</sequence>
<dbReference type="FunFam" id="3.40.50.720:FF:000121">
    <property type="entry name" value="Prostaglandin reductase 2"/>
    <property type="match status" value="1"/>
</dbReference>
<dbReference type="PANTHER" id="PTHR43205:SF7">
    <property type="entry name" value="PROSTAGLANDIN REDUCTASE 1"/>
    <property type="match status" value="1"/>
</dbReference>
<feature type="domain" description="Enoyl reductase (ER)" evidence="2">
    <location>
        <begin position="14"/>
        <end position="330"/>
    </location>
</feature>
<dbReference type="InterPro" id="IPR020843">
    <property type="entry name" value="ER"/>
</dbReference>
<dbReference type="Pfam" id="PF00107">
    <property type="entry name" value="ADH_zinc_N"/>
    <property type="match status" value="1"/>
</dbReference>
<dbReference type="SUPFAM" id="SSF50129">
    <property type="entry name" value="GroES-like"/>
    <property type="match status" value="1"/>
</dbReference>
<dbReference type="SUPFAM" id="SSF51735">
    <property type="entry name" value="NAD(P)-binding Rossmann-fold domains"/>
    <property type="match status" value="1"/>
</dbReference>
<dbReference type="SMART" id="SM00829">
    <property type="entry name" value="PKS_ER"/>
    <property type="match status" value="1"/>
</dbReference>
<evidence type="ECO:0000259" key="2">
    <source>
        <dbReference type="SMART" id="SM00829"/>
    </source>
</evidence>
<dbReference type="InterPro" id="IPR045010">
    <property type="entry name" value="MDR_fam"/>
</dbReference>
<dbReference type="InterPro" id="IPR041694">
    <property type="entry name" value="ADH_N_2"/>
</dbReference>
<organism evidence="3 4">
    <name type="scientific">Cytobacillus kochii</name>
    <dbReference type="NCBI Taxonomy" id="859143"/>
    <lineage>
        <taxon>Bacteria</taxon>
        <taxon>Bacillati</taxon>
        <taxon>Bacillota</taxon>
        <taxon>Bacilli</taxon>
        <taxon>Bacillales</taxon>
        <taxon>Bacillaceae</taxon>
        <taxon>Cytobacillus</taxon>
    </lineage>
</organism>
<dbReference type="Pfam" id="PF16884">
    <property type="entry name" value="ADH_N_2"/>
    <property type="match status" value="1"/>
</dbReference>
<dbReference type="InterPro" id="IPR036291">
    <property type="entry name" value="NAD(P)-bd_dom_sf"/>
</dbReference>
<keyword evidence="4" id="KW-1185">Reference proteome</keyword>
<keyword evidence="1" id="KW-0560">Oxidoreductase</keyword>
<dbReference type="EMBL" id="CP022983">
    <property type="protein sequence ID" value="ASV69855.1"/>
    <property type="molecule type" value="Genomic_DNA"/>
</dbReference>
<dbReference type="RefSeq" id="WP_095373419.1">
    <property type="nucleotide sequence ID" value="NZ_CP022983.1"/>
</dbReference>
<proteinExistence type="predicted"/>
<dbReference type="Gene3D" id="3.90.180.10">
    <property type="entry name" value="Medium-chain alcohol dehydrogenases, catalytic domain"/>
    <property type="match status" value="1"/>
</dbReference>
<evidence type="ECO:0000313" key="3">
    <source>
        <dbReference type="EMBL" id="ASV69855.1"/>
    </source>
</evidence>
<accession>A0A248TNZ3</accession>
<dbReference type="GO" id="GO:0016628">
    <property type="term" value="F:oxidoreductase activity, acting on the CH-CH group of donors, NAD or NADP as acceptor"/>
    <property type="evidence" value="ECO:0007669"/>
    <property type="project" value="InterPro"/>
</dbReference>
<dbReference type="KEGG" id="bko:CKF48_22605"/>